<keyword evidence="5" id="KW-1185">Reference proteome</keyword>
<dbReference type="AlphaFoldDB" id="A0A1Q9GYQ4"/>
<accession>A0A1Q9GYQ4</accession>
<name>A0A1Q9GYQ4_9GAMM</name>
<dbReference type="SUPFAM" id="SSF54523">
    <property type="entry name" value="Pili subunits"/>
    <property type="match status" value="1"/>
</dbReference>
<evidence type="ECO:0000313" key="5">
    <source>
        <dbReference type="Proteomes" id="UP000186905"/>
    </source>
</evidence>
<feature type="transmembrane region" description="Helical" evidence="3">
    <location>
        <begin position="12"/>
        <end position="30"/>
    </location>
</feature>
<reference evidence="4 5" key="1">
    <citation type="submission" date="2016-09" db="EMBL/GenBank/DDBJ databases">
        <title>Photobacterium proteolyticum sp. nov. a protease producing bacterium isolated from ocean sediments of Laizhou Bay.</title>
        <authorList>
            <person name="Li Y."/>
        </authorList>
    </citation>
    <scope>NUCLEOTIDE SEQUENCE [LARGE SCALE GENOMIC DNA]</scope>
    <source>
        <strain evidence="4 5">13-12</strain>
    </source>
</reference>
<dbReference type="InterPro" id="IPR012902">
    <property type="entry name" value="N_methyl_site"/>
</dbReference>
<keyword evidence="3" id="KW-0812">Transmembrane</keyword>
<dbReference type="InterPro" id="IPR045584">
    <property type="entry name" value="Pilin-like"/>
</dbReference>
<evidence type="ECO:0000313" key="4">
    <source>
        <dbReference type="EMBL" id="OLQ80394.1"/>
    </source>
</evidence>
<dbReference type="EMBL" id="MJIL01000047">
    <property type="protein sequence ID" value="OLQ80394.1"/>
    <property type="molecule type" value="Genomic_DNA"/>
</dbReference>
<keyword evidence="2" id="KW-0488">Methylation</keyword>
<comment type="similarity">
    <text evidence="1">Belongs to the N-Me-Phe pilin family.</text>
</comment>
<comment type="caution">
    <text evidence="4">The sequence shown here is derived from an EMBL/GenBank/DDBJ whole genome shotgun (WGS) entry which is preliminary data.</text>
</comment>
<evidence type="ECO:0000256" key="2">
    <source>
        <dbReference type="ARBA" id="ARBA00022481"/>
    </source>
</evidence>
<organism evidence="4 5">
    <name type="scientific">Photobacterium proteolyticum</name>
    <dbReference type="NCBI Taxonomy" id="1903952"/>
    <lineage>
        <taxon>Bacteria</taxon>
        <taxon>Pseudomonadati</taxon>
        <taxon>Pseudomonadota</taxon>
        <taxon>Gammaproteobacteria</taxon>
        <taxon>Vibrionales</taxon>
        <taxon>Vibrionaceae</taxon>
        <taxon>Photobacterium</taxon>
    </lineage>
</organism>
<dbReference type="PROSITE" id="PS00409">
    <property type="entry name" value="PROKAR_NTER_METHYL"/>
    <property type="match status" value="1"/>
</dbReference>
<evidence type="ECO:0000256" key="3">
    <source>
        <dbReference type="SAM" id="Phobius"/>
    </source>
</evidence>
<sequence>MKGQKGFTLIELMIVVAIIGILSAFAVPAYQNYTARAHASEMLNASSAFKTAVGVCLLNGNWSVSGGNTTIDCGATKNSVPGMQTFSKGDGDSFTVTSDVIAELVADPNDDTKKIAKYKSGSVKAKVKDAKGSLPTDAAVLLTPKITTSGVTWKITCETTLGSSTDFCPAS</sequence>
<dbReference type="Gene3D" id="3.30.700.10">
    <property type="entry name" value="Glycoprotein, Type 4 Pilin"/>
    <property type="match status" value="1"/>
</dbReference>
<evidence type="ECO:0000256" key="1">
    <source>
        <dbReference type="ARBA" id="ARBA00005233"/>
    </source>
</evidence>
<protein>
    <submittedName>
        <fullName evidence="4">Prepilin-type N-terminal cleavage/methylation domain-containing protein</fullName>
    </submittedName>
</protein>
<dbReference type="Proteomes" id="UP000186905">
    <property type="component" value="Unassembled WGS sequence"/>
</dbReference>
<proteinExistence type="inferred from homology"/>
<dbReference type="PANTHER" id="PTHR30093:SF34">
    <property type="entry name" value="PREPILIN PEPTIDASE-DEPENDENT PROTEIN D"/>
    <property type="match status" value="1"/>
</dbReference>
<keyword evidence="3" id="KW-1133">Transmembrane helix</keyword>
<dbReference type="RefSeq" id="WP_075762345.1">
    <property type="nucleotide sequence ID" value="NZ_MJIL01000047.1"/>
</dbReference>
<dbReference type="NCBIfam" id="TIGR02532">
    <property type="entry name" value="IV_pilin_GFxxxE"/>
    <property type="match status" value="1"/>
</dbReference>
<keyword evidence="3" id="KW-0472">Membrane</keyword>
<dbReference type="STRING" id="1903952.BIT28_16800"/>
<dbReference type="PANTHER" id="PTHR30093">
    <property type="entry name" value="GENERAL SECRETION PATHWAY PROTEIN G"/>
    <property type="match status" value="1"/>
</dbReference>
<dbReference type="Pfam" id="PF07963">
    <property type="entry name" value="N_methyl"/>
    <property type="match status" value="1"/>
</dbReference>
<gene>
    <name evidence="4" type="ORF">BIT28_16800</name>
</gene>
<dbReference type="OrthoDB" id="5918848at2"/>